<gene>
    <name evidence="1" type="ORF">GALMADRAFT_159028</name>
</gene>
<dbReference type="HOGENOM" id="CLU_030662_0_0_1"/>
<keyword evidence="2" id="KW-1185">Reference proteome</keyword>
<reference evidence="2" key="1">
    <citation type="journal article" date="2014" name="Proc. Natl. Acad. Sci. U.S.A.">
        <title>Extensive sampling of basidiomycete genomes demonstrates inadequacy of the white-rot/brown-rot paradigm for wood decay fungi.</title>
        <authorList>
            <person name="Riley R."/>
            <person name="Salamov A.A."/>
            <person name="Brown D.W."/>
            <person name="Nagy L.G."/>
            <person name="Floudas D."/>
            <person name="Held B.W."/>
            <person name="Levasseur A."/>
            <person name="Lombard V."/>
            <person name="Morin E."/>
            <person name="Otillar R."/>
            <person name="Lindquist E.A."/>
            <person name="Sun H."/>
            <person name="LaButti K.M."/>
            <person name="Schmutz J."/>
            <person name="Jabbour D."/>
            <person name="Luo H."/>
            <person name="Baker S.E."/>
            <person name="Pisabarro A.G."/>
            <person name="Walton J.D."/>
            <person name="Blanchette R.A."/>
            <person name="Henrissat B."/>
            <person name="Martin F."/>
            <person name="Cullen D."/>
            <person name="Hibbett D.S."/>
            <person name="Grigoriev I.V."/>
        </authorList>
    </citation>
    <scope>NUCLEOTIDE SEQUENCE [LARGE SCALE GENOMIC DNA]</scope>
    <source>
        <strain evidence="2">CBS 339.88</strain>
    </source>
</reference>
<evidence type="ECO:0008006" key="3">
    <source>
        <dbReference type="Google" id="ProtNLM"/>
    </source>
</evidence>
<organism evidence="1 2">
    <name type="scientific">Galerina marginata (strain CBS 339.88)</name>
    <dbReference type="NCBI Taxonomy" id="685588"/>
    <lineage>
        <taxon>Eukaryota</taxon>
        <taxon>Fungi</taxon>
        <taxon>Dikarya</taxon>
        <taxon>Basidiomycota</taxon>
        <taxon>Agaricomycotina</taxon>
        <taxon>Agaricomycetes</taxon>
        <taxon>Agaricomycetidae</taxon>
        <taxon>Agaricales</taxon>
        <taxon>Agaricineae</taxon>
        <taxon>Strophariaceae</taxon>
        <taxon>Galerina</taxon>
    </lineage>
</organism>
<accession>A0A067SXB5</accession>
<evidence type="ECO:0000313" key="1">
    <source>
        <dbReference type="EMBL" id="KDR72334.1"/>
    </source>
</evidence>
<sequence>MTTIQRTTIYSFSNDVLWTIFDINADMTQPSEPDRYGTTTRDDLCLTEANPEKIFTFRDRHSALTTTLRTSQVCYHWRNLLIKSSRVWGRLLDFDVLRRAKVQLRDEICRRAGCQSLLSVKGFQIPFPSPHCDFIFELIAKQWVRLRWVDIYIQTNRVTISIQQSQFWNAITTPAPNLRRFSFVFSRPMENQLVLTHAAPSLRELCTTPSSPLHLDSPWLRQLTFLSIDGVGLIGQPIVPNTFPAFLDALSGLSNLATLRLIYTSIAESDYNTYENVQLPNLRELIFEEYFATCFAVLQHITPTQLCTIKIQTASPHQIPDAQCRKLMKSFKIYLKSRTYNDRVLIDLQPDYFSFVDADPDCYPLPTTSIEITNLSQSVGPISFFDVLPLSNFTHVKSLWFRLDLIGINTAFYNSFLSLEVIKTTRLGFDYLAMATRASSKATLPIPLPCVQRISIIKNVEDAEREVFSRGLNQSFVEEFIELFKMRREKRNPIKHLDIRGRSKGDLRGLDICTGLKVTWASAQFRDGDEPGEYICGSGNQRILKL</sequence>
<name>A0A067SXB5_GALM3</name>
<protein>
    <recommendedName>
        <fullName evidence="3">F-box domain-containing protein</fullName>
    </recommendedName>
</protein>
<proteinExistence type="predicted"/>
<dbReference type="EMBL" id="KL142389">
    <property type="protein sequence ID" value="KDR72334.1"/>
    <property type="molecule type" value="Genomic_DNA"/>
</dbReference>
<dbReference type="OrthoDB" id="3103033at2759"/>
<dbReference type="AlphaFoldDB" id="A0A067SXB5"/>
<evidence type="ECO:0000313" key="2">
    <source>
        <dbReference type="Proteomes" id="UP000027222"/>
    </source>
</evidence>
<dbReference type="Proteomes" id="UP000027222">
    <property type="component" value="Unassembled WGS sequence"/>
</dbReference>